<feature type="compositionally biased region" description="Low complexity" evidence="1">
    <location>
        <begin position="83"/>
        <end position="100"/>
    </location>
</feature>
<reference evidence="3 4" key="1">
    <citation type="submission" date="2016-11" db="EMBL/GenBank/DDBJ databases">
        <authorList>
            <person name="Varghese N."/>
            <person name="Submissions S."/>
        </authorList>
    </citation>
    <scope>NUCLEOTIDE SEQUENCE [LARGE SCALE GENOMIC DNA]</scope>
    <source>
        <strain evidence="3 4">PA</strain>
    </source>
</reference>
<feature type="region of interest" description="Disordered" evidence="1">
    <location>
        <begin position="75"/>
        <end position="102"/>
    </location>
</feature>
<dbReference type="RefSeq" id="WP_143163825.1">
    <property type="nucleotide sequence ID" value="NZ_FQYL01000003.1"/>
</dbReference>
<sequence length="256" mass="26938">MAPVSCRSPVRAVAAVVLRRRRSSGPAPGRWRRGLEALRRRWALPVALTLLACCAPGPGLLTACANDTPAPEVSGTLPTRFFSTPETSTTATPTTSAGAPVSLGPELAAQRATALAEPKPVKPSEASENTQQGAVNAAAHFFNLYRYAFITGDTTDLAAMSEESCVFCQSAIDNATKLHEGGGWANPWDITIQDISYTPPGAGKEHSAVQGNLVMGASTTINSAGEPTEEGNETARIFVVLRYSDGEWIVRGVSVE</sequence>
<gene>
    <name evidence="3" type="ORF">SAMN05216246_1032</name>
</gene>
<keyword evidence="4" id="KW-1185">Reference proteome</keyword>
<dbReference type="EMBL" id="FQYL01000003">
    <property type="protein sequence ID" value="SHI56272.1"/>
    <property type="molecule type" value="Genomic_DNA"/>
</dbReference>
<dbReference type="Proteomes" id="UP000184390">
    <property type="component" value="Unassembled WGS sequence"/>
</dbReference>
<protein>
    <recommendedName>
        <fullName evidence="2">DUF6318 domain-containing protein</fullName>
    </recommendedName>
</protein>
<dbReference type="Pfam" id="PF19843">
    <property type="entry name" value="DUF6318"/>
    <property type="match status" value="1"/>
</dbReference>
<dbReference type="InterPro" id="IPR046281">
    <property type="entry name" value="DUF6318"/>
</dbReference>
<name>A0ABY1I3P5_9ACTO</name>
<evidence type="ECO:0000256" key="1">
    <source>
        <dbReference type="SAM" id="MobiDB-lite"/>
    </source>
</evidence>
<evidence type="ECO:0000313" key="3">
    <source>
        <dbReference type="EMBL" id="SHI56272.1"/>
    </source>
</evidence>
<comment type="caution">
    <text evidence="3">The sequence shown here is derived from an EMBL/GenBank/DDBJ whole genome shotgun (WGS) entry which is preliminary data.</text>
</comment>
<proteinExistence type="predicted"/>
<evidence type="ECO:0000313" key="4">
    <source>
        <dbReference type="Proteomes" id="UP000184390"/>
    </source>
</evidence>
<feature type="domain" description="DUF6318" evidence="2">
    <location>
        <begin position="117"/>
        <end position="252"/>
    </location>
</feature>
<accession>A0ABY1I3P5</accession>
<organism evidence="3 4">
    <name type="scientific">Actinomyces denticolens</name>
    <dbReference type="NCBI Taxonomy" id="52767"/>
    <lineage>
        <taxon>Bacteria</taxon>
        <taxon>Bacillati</taxon>
        <taxon>Actinomycetota</taxon>
        <taxon>Actinomycetes</taxon>
        <taxon>Actinomycetales</taxon>
        <taxon>Actinomycetaceae</taxon>
        <taxon>Actinomyces</taxon>
    </lineage>
</organism>
<evidence type="ECO:0000259" key="2">
    <source>
        <dbReference type="Pfam" id="PF19843"/>
    </source>
</evidence>